<dbReference type="PANTHER" id="PTHR24321:SF8">
    <property type="entry name" value="ESTRADIOL 17-BETA-DEHYDROGENASE 8-RELATED"/>
    <property type="match status" value="1"/>
</dbReference>
<sequence>MRFNSVLPGPILTEVWDTVSEEDRRLSADATALRRLGAADEVASAVAFLASSDAAYITGTELVVDGGWSVKKESK</sequence>
<dbReference type="Proteomes" id="UP000644020">
    <property type="component" value="Unassembled WGS sequence"/>
</dbReference>
<comment type="caution">
    <text evidence="3">The sequence shown here is derived from an EMBL/GenBank/DDBJ whole genome shotgun (WGS) entry which is preliminary data.</text>
</comment>
<dbReference type="EMBL" id="BMUL01000004">
    <property type="protein sequence ID" value="GHA77469.1"/>
    <property type="molecule type" value="Genomic_DNA"/>
</dbReference>
<dbReference type="Pfam" id="PF13561">
    <property type="entry name" value="adh_short_C2"/>
    <property type="match status" value="1"/>
</dbReference>
<dbReference type="AlphaFoldDB" id="A0A918W6C7"/>
<evidence type="ECO:0000256" key="2">
    <source>
        <dbReference type="ARBA" id="ARBA00023002"/>
    </source>
</evidence>
<reference evidence="3" key="2">
    <citation type="submission" date="2020-09" db="EMBL/GenBank/DDBJ databases">
        <authorList>
            <person name="Sun Q."/>
            <person name="Ohkuma M."/>
        </authorList>
    </citation>
    <scope>NUCLEOTIDE SEQUENCE</scope>
    <source>
        <strain evidence="3">JCM 4518</strain>
    </source>
</reference>
<keyword evidence="2" id="KW-0560">Oxidoreductase</keyword>
<comment type="similarity">
    <text evidence="1">Belongs to the short-chain dehydrogenases/reductases (SDR) family.</text>
</comment>
<dbReference type="GO" id="GO:0016491">
    <property type="term" value="F:oxidoreductase activity"/>
    <property type="evidence" value="ECO:0007669"/>
    <property type="project" value="UniProtKB-KW"/>
</dbReference>
<keyword evidence="4" id="KW-1185">Reference proteome</keyword>
<organism evidence="3 4">
    <name type="scientific">Streptomyces termitum</name>
    <dbReference type="NCBI Taxonomy" id="67368"/>
    <lineage>
        <taxon>Bacteria</taxon>
        <taxon>Bacillati</taxon>
        <taxon>Actinomycetota</taxon>
        <taxon>Actinomycetes</taxon>
        <taxon>Kitasatosporales</taxon>
        <taxon>Streptomycetaceae</taxon>
        <taxon>Streptomyces</taxon>
    </lineage>
</organism>
<name>A0A918W6C7_9ACTN</name>
<accession>A0A918W6C7</accession>
<evidence type="ECO:0000313" key="4">
    <source>
        <dbReference type="Proteomes" id="UP000644020"/>
    </source>
</evidence>
<dbReference type="Gene3D" id="3.40.50.720">
    <property type="entry name" value="NAD(P)-binding Rossmann-like Domain"/>
    <property type="match status" value="1"/>
</dbReference>
<dbReference type="PANTHER" id="PTHR24321">
    <property type="entry name" value="DEHYDROGENASES, SHORT CHAIN"/>
    <property type="match status" value="1"/>
</dbReference>
<dbReference type="SUPFAM" id="SSF51735">
    <property type="entry name" value="NAD(P)-binding Rossmann-fold domains"/>
    <property type="match status" value="1"/>
</dbReference>
<gene>
    <name evidence="3" type="ORF">GCM10010305_20550</name>
</gene>
<evidence type="ECO:0000313" key="3">
    <source>
        <dbReference type="EMBL" id="GHA77469.1"/>
    </source>
</evidence>
<reference evidence="3" key="1">
    <citation type="journal article" date="2014" name="Int. J. Syst. Evol. Microbiol.">
        <title>Complete genome sequence of Corynebacterium casei LMG S-19264T (=DSM 44701T), isolated from a smear-ripened cheese.</title>
        <authorList>
            <consortium name="US DOE Joint Genome Institute (JGI-PGF)"/>
            <person name="Walter F."/>
            <person name="Albersmeier A."/>
            <person name="Kalinowski J."/>
            <person name="Ruckert C."/>
        </authorList>
    </citation>
    <scope>NUCLEOTIDE SEQUENCE</scope>
    <source>
        <strain evidence="3">JCM 4518</strain>
    </source>
</reference>
<evidence type="ECO:0008006" key="5">
    <source>
        <dbReference type="Google" id="ProtNLM"/>
    </source>
</evidence>
<dbReference type="InterPro" id="IPR002347">
    <property type="entry name" value="SDR_fam"/>
</dbReference>
<proteinExistence type="inferred from homology"/>
<dbReference type="InterPro" id="IPR036291">
    <property type="entry name" value="NAD(P)-bd_dom_sf"/>
</dbReference>
<evidence type="ECO:0000256" key="1">
    <source>
        <dbReference type="ARBA" id="ARBA00006484"/>
    </source>
</evidence>
<protein>
    <recommendedName>
        <fullName evidence="5">Enoyl-(Acyl carrier protein) reductase</fullName>
    </recommendedName>
</protein>